<evidence type="ECO:0000313" key="3">
    <source>
        <dbReference type="EMBL" id="TDY01636.1"/>
    </source>
</evidence>
<dbReference type="EMBL" id="SOQX01000003">
    <property type="protein sequence ID" value="TDY01636.1"/>
    <property type="molecule type" value="Genomic_DNA"/>
</dbReference>
<sequence>MANWGTDRDVIQTAHQWLQEGHALVLVTVLKTWGSSPRPPGSLLVMRPDGVHVGSVSGGCVEEDLLARYRQNELSDLPVRLDYGVDRQEATRFGLPCGGRLELLLEQLIDPDQLQPLLSAMEQDELVARRVDLTGDAVSLGPASADQAFSYTDEAISKVFGPQWQMLLIGAGHLSQYVSQLALMLDYRVIVCDPREEYAAGWQVPGARLIGMMPDEAVGEYTGHPRSIVLALTHDPKLDDMALLEALGSEAFYVGAIGSQRNCDARRRRLRELGLSRAQIQRLHAPVGLDIGSHTPPEIALAILAEITALRNAATAVVRNPDAVNVV</sequence>
<dbReference type="PANTHER" id="PTHR30388:SF4">
    <property type="entry name" value="MOLYBDENUM COFACTOR INSERTION CHAPERONE PAOD"/>
    <property type="match status" value="1"/>
</dbReference>
<dbReference type="OrthoDB" id="9815497at2"/>
<feature type="domain" description="XdhC Rossmann" evidence="2">
    <location>
        <begin position="166"/>
        <end position="307"/>
    </location>
</feature>
<comment type="caution">
    <text evidence="3">The sequence shown here is derived from an EMBL/GenBank/DDBJ whole genome shotgun (WGS) entry which is preliminary data.</text>
</comment>
<dbReference type="Gene3D" id="3.40.50.720">
    <property type="entry name" value="NAD(P)-binding Rossmann-like Domain"/>
    <property type="match status" value="1"/>
</dbReference>
<dbReference type="RefSeq" id="WP_134082905.1">
    <property type="nucleotide sequence ID" value="NZ_SOQX01000003.1"/>
</dbReference>
<evidence type="ECO:0000259" key="1">
    <source>
        <dbReference type="Pfam" id="PF02625"/>
    </source>
</evidence>
<gene>
    <name evidence="3" type="ORF">EDC23_1525</name>
</gene>
<dbReference type="InterPro" id="IPR003777">
    <property type="entry name" value="XdhC_CoxI"/>
</dbReference>
<dbReference type="Pfam" id="PF13478">
    <property type="entry name" value="XdhC_C"/>
    <property type="match status" value="1"/>
</dbReference>
<dbReference type="AlphaFoldDB" id="A0A4R8ILH0"/>
<dbReference type="Pfam" id="PF02625">
    <property type="entry name" value="XdhC_CoxI"/>
    <property type="match status" value="1"/>
</dbReference>
<keyword evidence="4" id="KW-1185">Reference proteome</keyword>
<name>A0A4R8ILH0_9GAMM</name>
<accession>A0A4R8ILH0</accession>
<evidence type="ECO:0000313" key="4">
    <source>
        <dbReference type="Proteomes" id="UP000294914"/>
    </source>
</evidence>
<organism evidence="3 4">
    <name type="scientific">Thiohalophilus thiocyanatoxydans</name>
    <dbReference type="NCBI Taxonomy" id="381308"/>
    <lineage>
        <taxon>Bacteria</taxon>
        <taxon>Pseudomonadati</taxon>
        <taxon>Pseudomonadota</taxon>
        <taxon>Gammaproteobacteria</taxon>
        <taxon>Thiohalomonadales</taxon>
        <taxon>Thiohalophilaceae</taxon>
        <taxon>Thiohalophilus</taxon>
    </lineage>
</organism>
<dbReference type="PANTHER" id="PTHR30388">
    <property type="entry name" value="ALDEHYDE OXIDOREDUCTASE MOLYBDENUM COFACTOR ASSEMBLY PROTEIN"/>
    <property type="match status" value="1"/>
</dbReference>
<dbReference type="InterPro" id="IPR027051">
    <property type="entry name" value="XdhC_Rossmann_dom"/>
</dbReference>
<dbReference type="Proteomes" id="UP000294914">
    <property type="component" value="Unassembled WGS sequence"/>
</dbReference>
<dbReference type="InterPro" id="IPR052698">
    <property type="entry name" value="MoCofactor_Util/Proc"/>
</dbReference>
<protein>
    <submittedName>
        <fullName evidence="3">Putative sulfurylase large subunit (Molybdopterin cytosine dinucleotide biosynthesis) /predicted sulfurylase small subunit (Molybdopterin cytosine dinucleotide biosynthesis)</fullName>
    </submittedName>
</protein>
<feature type="domain" description="XdhC- CoxI" evidence="1">
    <location>
        <begin position="17"/>
        <end position="71"/>
    </location>
</feature>
<proteinExistence type="predicted"/>
<reference evidence="3 4" key="1">
    <citation type="submission" date="2019-03" db="EMBL/GenBank/DDBJ databases">
        <title>Genomic Encyclopedia of Type Strains, Phase IV (KMG-IV): sequencing the most valuable type-strain genomes for metagenomic binning, comparative biology and taxonomic classification.</title>
        <authorList>
            <person name="Goeker M."/>
        </authorList>
    </citation>
    <scope>NUCLEOTIDE SEQUENCE [LARGE SCALE GENOMIC DNA]</scope>
    <source>
        <strain evidence="3 4">DSM 16326</strain>
    </source>
</reference>
<evidence type="ECO:0000259" key="2">
    <source>
        <dbReference type="Pfam" id="PF13478"/>
    </source>
</evidence>